<sequence length="166" mass="19067">MGRIHKKYYSANATFLSDEAIQEIKGSIGIIPDAINTIAKKYHISHSRVIDYIENRERRQQINSRLRIESEVLLQSKSLDNSLNHNSLNLQLESTTLNTETKKRRSKSQTNSVLYNNELRSHISDSTSTNNSIEKISSEDLDALYEKEARRDEKNKANMTRLLATT</sequence>
<keyword evidence="3" id="KW-1185">Reference proteome</keyword>
<dbReference type="OrthoDB" id="2409328at2759"/>
<dbReference type="AlphaFoldDB" id="A0A397U1W2"/>
<reference evidence="2 3" key="1">
    <citation type="submission" date="2018-06" db="EMBL/GenBank/DDBJ databases">
        <title>Comparative genomics reveals the genomic features of Rhizophagus irregularis, R. cerebriforme, R. diaphanum and Gigaspora rosea, and their symbiotic lifestyle signature.</title>
        <authorList>
            <person name="Morin E."/>
            <person name="San Clemente H."/>
            <person name="Chen E.C.H."/>
            <person name="De La Providencia I."/>
            <person name="Hainaut M."/>
            <person name="Kuo A."/>
            <person name="Kohler A."/>
            <person name="Murat C."/>
            <person name="Tang N."/>
            <person name="Roy S."/>
            <person name="Loubradou J."/>
            <person name="Henrissat B."/>
            <person name="Grigoriev I.V."/>
            <person name="Corradi N."/>
            <person name="Roux C."/>
            <person name="Martin F.M."/>
        </authorList>
    </citation>
    <scope>NUCLEOTIDE SEQUENCE [LARGE SCALE GENOMIC DNA]</scope>
    <source>
        <strain evidence="2 3">DAOM 194757</strain>
    </source>
</reference>
<comment type="caution">
    <text evidence="2">The sequence shown here is derived from an EMBL/GenBank/DDBJ whole genome shotgun (WGS) entry which is preliminary data.</text>
</comment>
<protein>
    <submittedName>
        <fullName evidence="2">Uncharacterized protein</fullName>
    </submittedName>
</protein>
<dbReference type="Proteomes" id="UP000266673">
    <property type="component" value="Unassembled WGS sequence"/>
</dbReference>
<organism evidence="2 3">
    <name type="scientific">Gigaspora rosea</name>
    <dbReference type="NCBI Taxonomy" id="44941"/>
    <lineage>
        <taxon>Eukaryota</taxon>
        <taxon>Fungi</taxon>
        <taxon>Fungi incertae sedis</taxon>
        <taxon>Mucoromycota</taxon>
        <taxon>Glomeromycotina</taxon>
        <taxon>Glomeromycetes</taxon>
        <taxon>Diversisporales</taxon>
        <taxon>Gigasporaceae</taxon>
        <taxon>Gigaspora</taxon>
    </lineage>
</organism>
<accession>A0A397U1W2</accession>
<dbReference type="EMBL" id="QKWP01003150">
    <property type="protein sequence ID" value="RIB01393.1"/>
    <property type="molecule type" value="Genomic_DNA"/>
</dbReference>
<evidence type="ECO:0000313" key="2">
    <source>
        <dbReference type="EMBL" id="RIB01393.1"/>
    </source>
</evidence>
<evidence type="ECO:0000313" key="3">
    <source>
        <dbReference type="Proteomes" id="UP000266673"/>
    </source>
</evidence>
<proteinExistence type="predicted"/>
<evidence type="ECO:0000256" key="1">
    <source>
        <dbReference type="SAM" id="MobiDB-lite"/>
    </source>
</evidence>
<name>A0A397U1W2_9GLOM</name>
<gene>
    <name evidence="2" type="ORF">C2G38_2230975</name>
</gene>
<feature type="region of interest" description="Disordered" evidence="1">
    <location>
        <begin position="99"/>
        <end position="131"/>
    </location>
</feature>